<keyword evidence="2" id="KW-1185">Reference proteome</keyword>
<dbReference type="InterPro" id="IPR021686">
    <property type="entry name" value="DUF3268"/>
</dbReference>
<dbReference type="Pfam" id="PF11672">
    <property type="entry name" value="DUF3268"/>
    <property type="match status" value="1"/>
</dbReference>
<evidence type="ECO:0000313" key="2">
    <source>
        <dbReference type="Proteomes" id="UP000321533"/>
    </source>
</evidence>
<proteinExistence type="predicted"/>
<dbReference type="EMBL" id="CP042435">
    <property type="protein sequence ID" value="QEC69348.1"/>
    <property type="molecule type" value="Genomic_DNA"/>
</dbReference>
<organism evidence="1 2">
    <name type="scientific">Panacibacter ginsenosidivorans</name>
    <dbReference type="NCBI Taxonomy" id="1813871"/>
    <lineage>
        <taxon>Bacteria</taxon>
        <taxon>Pseudomonadati</taxon>
        <taxon>Bacteroidota</taxon>
        <taxon>Chitinophagia</taxon>
        <taxon>Chitinophagales</taxon>
        <taxon>Chitinophagaceae</taxon>
        <taxon>Panacibacter</taxon>
    </lineage>
</organism>
<accession>A0A5B8VGB6</accession>
<reference evidence="1 2" key="1">
    <citation type="journal article" date="2016" name="Int. J. Syst. Evol. Microbiol.">
        <title>Panacibacter ginsenosidivorans gen. nov., sp. nov., with ginsenoside converting activity isolated from soil of a ginseng field.</title>
        <authorList>
            <person name="Siddiqi M.Z."/>
            <person name="Muhammad Shafi S."/>
            <person name="Choi K.D."/>
            <person name="Im W.T."/>
        </authorList>
    </citation>
    <scope>NUCLEOTIDE SEQUENCE [LARGE SCALE GENOMIC DNA]</scope>
    <source>
        <strain evidence="1 2">Gsoil1550</strain>
    </source>
</reference>
<evidence type="ECO:0000313" key="1">
    <source>
        <dbReference type="EMBL" id="QEC69348.1"/>
    </source>
</evidence>
<dbReference type="OrthoDB" id="1028010at2"/>
<dbReference type="KEGG" id="pgin:FRZ67_19300"/>
<protein>
    <submittedName>
        <fullName evidence="1">Uncharacterized protein</fullName>
    </submittedName>
</protein>
<name>A0A5B8VGB6_9BACT</name>
<gene>
    <name evidence="1" type="ORF">FRZ67_19300</name>
</gene>
<dbReference type="RefSeq" id="WP_147192225.1">
    <property type="nucleotide sequence ID" value="NZ_CP042435.1"/>
</dbReference>
<sequence length="218" mass="25138">MDHSAIKSITKGEICPYCFKGTEYIDSIEVYGRSYGMIYICRDCNAYVGVHKGTNIALGRLANEELRAAKKRAHFFFDKIFKDGLIDEIWKESLPITSKRKKAYKWLSIQMGIPENECHIGYFDVDKCNQVIEICKPVLEEAGLEKGEYVTYESPKMIEAKKTIEDLGYKIHYRTNSEIRFLFKGAIVRYYPERGWASGQSIKDGRDLKNLVSQIKMS</sequence>
<dbReference type="AlphaFoldDB" id="A0A5B8VGB6"/>
<dbReference type="Proteomes" id="UP000321533">
    <property type="component" value="Chromosome"/>
</dbReference>